<reference evidence="1" key="1">
    <citation type="submission" date="2020-09" db="EMBL/GenBank/DDBJ databases">
        <title>Brevundimonas sp. LVF2 isolated from a puddle in Goettingen, Germany.</title>
        <authorList>
            <person name="Friedrich I."/>
            <person name="Klassen A."/>
            <person name="Hannes N."/>
            <person name="Schneider D."/>
            <person name="Hertel R."/>
            <person name="Daniel R."/>
        </authorList>
    </citation>
    <scope>NUCLEOTIDE SEQUENCE</scope>
    <source>
        <strain evidence="1">LVF2</strain>
    </source>
</reference>
<dbReference type="AlphaFoldDB" id="A0A975C0C9"/>
<accession>A0A975C0C9</accession>
<protein>
    <submittedName>
        <fullName evidence="1">Uncharacterized protein</fullName>
    </submittedName>
</protein>
<organism evidence="1 2">
    <name type="scientific">Brevundimonas goettingensis</name>
    <dbReference type="NCBI Taxonomy" id="2774190"/>
    <lineage>
        <taxon>Bacteria</taxon>
        <taxon>Pseudomonadati</taxon>
        <taxon>Pseudomonadota</taxon>
        <taxon>Alphaproteobacteria</taxon>
        <taxon>Caulobacterales</taxon>
        <taxon>Caulobacteraceae</taxon>
        <taxon>Brevundimonas</taxon>
    </lineage>
</organism>
<name>A0A975C0C9_9CAUL</name>
<dbReference type="RefSeq" id="WP_207870584.1">
    <property type="nucleotide sequence ID" value="NZ_CP062222.1"/>
</dbReference>
<evidence type="ECO:0000313" key="1">
    <source>
        <dbReference type="EMBL" id="QTC91408.1"/>
    </source>
</evidence>
<keyword evidence="2" id="KW-1185">Reference proteome</keyword>
<proteinExistence type="predicted"/>
<dbReference type="EMBL" id="CP062222">
    <property type="protein sequence ID" value="QTC91408.1"/>
    <property type="molecule type" value="Genomic_DNA"/>
</dbReference>
<dbReference type="KEGG" id="bgoe:IFJ75_00255"/>
<evidence type="ECO:0000313" key="2">
    <source>
        <dbReference type="Proteomes" id="UP000663918"/>
    </source>
</evidence>
<sequence length="451" mass="48594">MTELSVAHRMALGQVVEGVPDRTLRQLALAVSGMPGGKARALEEMLAAETIDRVRRARGFAALTPLFRPRADGVEATTFPPGVLPRLWKIASSREPNILPLLDEDDDREAARTAAVCARLCATAAAAVRDRPAEVWPVALGDPTLRDKGLEDLAHCCDFGGLVYRALPSLQAWVGRPDGDQVAELRLLVRDASEMLPDGAERLMDILFAHLADASLILRLMVHTSTAAARGAFLSESELAVFVDRLVVGMETRSARIVAFKPGESIETLCADLQWCADVLKELEATVQVDREGDWGKRLREVRVRVGKRLGELLSGVSKLVDKAVPMHKVQTSGRMTRNAPNLDIALDPAIVQVAHDAVRMVGMVRNLAGPFGCEAQRSALIQSLTVQLSSYADLIIEDVNAGDAPDETAAIERAGMAADFLEQIAALTEARAIRRRTAVAGGPATMKLSA</sequence>
<gene>
    <name evidence="1" type="ORF">IFJ75_00255</name>
</gene>
<dbReference type="Proteomes" id="UP000663918">
    <property type="component" value="Chromosome"/>
</dbReference>